<dbReference type="InterPro" id="IPR013024">
    <property type="entry name" value="GGCT-like"/>
</dbReference>
<dbReference type="GO" id="GO:0016746">
    <property type="term" value="F:acyltransferase activity"/>
    <property type="evidence" value="ECO:0007669"/>
    <property type="project" value="UniProtKB-KW"/>
</dbReference>
<comment type="caution">
    <text evidence="2">The sequence shown here is derived from an EMBL/GenBank/DDBJ whole genome shotgun (WGS) entry which is preliminary data.</text>
</comment>
<protein>
    <submittedName>
        <fullName evidence="2">Gamma-glutamylcyclotransferase family protein</fullName>
        <ecNumber evidence="2">2.3.2.-</ecNumber>
    </submittedName>
</protein>
<dbReference type="InterPro" id="IPR009288">
    <property type="entry name" value="AIG2-like_dom"/>
</dbReference>
<evidence type="ECO:0000259" key="1">
    <source>
        <dbReference type="Pfam" id="PF06094"/>
    </source>
</evidence>
<name>A0ABW0HI42_9HYPH</name>
<dbReference type="Gene3D" id="3.10.490.10">
    <property type="entry name" value="Gamma-glutamyl cyclotransferase-like"/>
    <property type="match status" value="1"/>
</dbReference>
<dbReference type="EC" id="2.3.2.-" evidence="2"/>
<reference evidence="3" key="1">
    <citation type="journal article" date="2019" name="Int. J. Syst. Evol. Microbiol.">
        <title>The Global Catalogue of Microorganisms (GCM) 10K type strain sequencing project: providing services to taxonomists for standard genome sequencing and annotation.</title>
        <authorList>
            <consortium name="The Broad Institute Genomics Platform"/>
            <consortium name="The Broad Institute Genome Sequencing Center for Infectious Disease"/>
            <person name="Wu L."/>
            <person name="Ma J."/>
        </authorList>
    </citation>
    <scope>NUCLEOTIDE SEQUENCE [LARGE SCALE GENOMIC DNA]</scope>
    <source>
        <strain evidence="3">CGMCC 1.16326</strain>
    </source>
</reference>
<dbReference type="CDD" id="cd06661">
    <property type="entry name" value="GGCT_like"/>
    <property type="match status" value="1"/>
</dbReference>
<keyword evidence="2" id="KW-0808">Transferase</keyword>
<proteinExistence type="predicted"/>
<feature type="domain" description="Gamma-glutamylcyclotransferase AIG2-like" evidence="1">
    <location>
        <begin position="9"/>
        <end position="114"/>
    </location>
</feature>
<sequence length="115" mass="12614">MAQDRSILLFSYGPLQQENVQLASFGRLLDGHDDAMPGFSQTMLEITDPEVIRTSGKRFHPVVAPSDDPADSVPGKVFAISAEELAAADRYEVADYRRISVKLASGKDAWVYVKA</sequence>
<dbReference type="InterPro" id="IPR036568">
    <property type="entry name" value="GGCT-like_sf"/>
</dbReference>
<dbReference type="RefSeq" id="WP_377012375.1">
    <property type="nucleotide sequence ID" value="NZ_JBHSLV010000066.1"/>
</dbReference>
<accession>A0ABW0HI42</accession>
<dbReference type="Proteomes" id="UP001596104">
    <property type="component" value="Unassembled WGS sequence"/>
</dbReference>
<keyword evidence="3" id="KW-1185">Reference proteome</keyword>
<evidence type="ECO:0000313" key="2">
    <source>
        <dbReference type="EMBL" id="MFC5396092.1"/>
    </source>
</evidence>
<organism evidence="2 3">
    <name type="scientific">Bosea vestrisii</name>
    <dbReference type="NCBI Taxonomy" id="151416"/>
    <lineage>
        <taxon>Bacteria</taxon>
        <taxon>Pseudomonadati</taxon>
        <taxon>Pseudomonadota</taxon>
        <taxon>Alphaproteobacteria</taxon>
        <taxon>Hyphomicrobiales</taxon>
        <taxon>Boseaceae</taxon>
        <taxon>Bosea</taxon>
    </lineage>
</organism>
<gene>
    <name evidence="2" type="ORF">ACFPPC_25970</name>
</gene>
<evidence type="ECO:0000313" key="3">
    <source>
        <dbReference type="Proteomes" id="UP001596104"/>
    </source>
</evidence>
<keyword evidence="2" id="KW-0012">Acyltransferase</keyword>
<dbReference type="SUPFAM" id="SSF110857">
    <property type="entry name" value="Gamma-glutamyl cyclotransferase-like"/>
    <property type="match status" value="1"/>
</dbReference>
<dbReference type="Pfam" id="PF06094">
    <property type="entry name" value="GGACT"/>
    <property type="match status" value="1"/>
</dbReference>
<dbReference type="EMBL" id="JBHSLV010000066">
    <property type="protein sequence ID" value="MFC5396092.1"/>
    <property type="molecule type" value="Genomic_DNA"/>
</dbReference>